<proteinExistence type="predicted"/>
<evidence type="ECO:0000313" key="1">
    <source>
        <dbReference type="EMBL" id="KAL1869361.1"/>
    </source>
</evidence>
<gene>
    <name evidence="1" type="ORF">Daus18300_005573</name>
</gene>
<sequence>MFEPFLDTPTSREPSPRQVVASSKKYLQTLVRLYYLRHGFEAMDLFIVIPLMLMGYDCINSIERQTPVSELETLRSTLILIAKGLYCQRRNHYLAEALFRVIRGRMRPDELALLRGAMTLDEIEEDRKRDMVQVVKSHWPVSVVKKMEDVESHVLTNLVESYGHLNLDD</sequence>
<name>A0ABR3X070_9PEZI</name>
<dbReference type="Proteomes" id="UP001583177">
    <property type="component" value="Unassembled WGS sequence"/>
</dbReference>
<keyword evidence="2" id="KW-1185">Reference proteome</keyword>
<dbReference type="InterPro" id="IPR053187">
    <property type="entry name" value="Notoamide_regulator"/>
</dbReference>
<dbReference type="PANTHER" id="PTHR47256">
    <property type="entry name" value="ZN(II)2CYS6 TRANSCRIPTION FACTOR (EUROFUNG)-RELATED"/>
    <property type="match status" value="1"/>
</dbReference>
<protein>
    <submittedName>
        <fullName evidence="1">Uncharacterized protein</fullName>
    </submittedName>
</protein>
<reference evidence="1 2" key="1">
    <citation type="journal article" date="2024" name="IMA Fungus">
        <title>IMA Genome - F19 : A genome assembly and annotation guide to empower mycologists, including annotated draft genome sequences of Ceratocystis pirilliformis, Diaporthe australafricana, Fusarium ophioides, Paecilomyces lecythidis, and Sporothrix stenoceras.</title>
        <authorList>
            <person name="Aylward J."/>
            <person name="Wilson A.M."/>
            <person name="Visagie C.M."/>
            <person name="Spraker J."/>
            <person name="Barnes I."/>
            <person name="Buitendag C."/>
            <person name="Ceriani C."/>
            <person name="Del Mar Angel L."/>
            <person name="du Plessis D."/>
            <person name="Fuchs T."/>
            <person name="Gasser K."/>
            <person name="Kramer D."/>
            <person name="Li W."/>
            <person name="Munsamy K."/>
            <person name="Piso A."/>
            <person name="Price J.L."/>
            <person name="Sonnekus B."/>
            <person name="Thomas C."/>
            <person name="van der Nest A."/>
            <person name="van Dijk A."/>
            <person name="van Heerden A."/>
            <person name="van Vuuren N."/>
            <person name="Yilmaz N."/>
            <person name="Duong T.A."/>
            <person name="van der Merwe N.A."/>
            <person name="Wingfield M.J."/>
            <person name="Wingfield B.D."/>
        </authorList>
    </citation>
    <scope>NUCLEOTIDE SEQUENCE [LARGE SCALE GENOMIC DNA]</scope>
    <source>
        <strain evidence="1 2">CMW 18300</strain>
    </source>
</reference>
<organism evidence="1 2">
    <name type="scientific">Diaporthe australafricana</name>
    <dbReference type="NCBI Taxonomy" id="127596"/>
    <lineage>
        <taxon>Eukaryota</taxon>
        <taxon>Fungi</taxon>
        <taxon>Dikarya</taxon>
        <taxon>Ascomycota</taxon>
        <taxon>Pezizomycotina</taxon>
        <taxon>Sordariomycetes</taxon>
        <taxon>Sordariomycetidae</taxon>
        <taxon>Diaporthales</taxon>
        <taxon>Diaporthaceae</taxon>
        <taxon>Diaporthe</taxon>
    </lineage>
</organism>
<evidence type="ECO:0000313" key="2">
    <source>
        <dbReference type="Proteomes" id="UP001583177"/>
    </source>
</evidence>
<comment type="caution">
    <text evidence="1">The sequence shown here is derived from an EMBL/GenBank/DDBJ whole genome shotgun (WGS) entry which is preliminary data.</text>
</comment>
<accession>A0ABR3X070</accession>
<dbReference type="PANTHER" id="PTHR47256:SF1">
    <property type="entry name" value="ZN(II)2CYS6 TRANSCRIPTION FACTOR (EUROFUNG)"/>
    <property type="match status" value="1"/>
</dbReference>
<dbReference type="EMBL" id="JAWRVE010000041">
    <property type="protein sequence ID" value="KAL1869361.1"/>
    <property type="molecule type" value="Genomic_DNA"/>
</dbReference>